<proteinExistence type="predicted"/>
<feature type="domain" description="Striatin N-terminal" evidence="4">
    <location>
        <begin position="38"/>
        <end position="174"/>
    </location>
</feature>
<dbReference type="AlphaFoldDB" id="A0A448YLR1"/>
<dbReference type="STRING" id="13370.A0A448YLR1"/>
<dbReference type="Proteomes" id="UP000290900">
    <property type="component" value="Unassembled WGS sequence"/>
</dbReference>
<protein>
    <submittedName>
        <fullName evidence="5">DEKNAAC102847</fullName>
    </submittedName>
</protein>
<name>A0A448YLR1_BRENA</name>
<keyword evidence="6" id="KW-1185">Reference proteome</keyword>
<dbReference type="InParanoid" id="A0A448YLR1"/>
<feature type="coiled-coil region" evidence="2">
    <location>
        <begin position="55"/>
        <end position="98"/>
    </location>
</feature>
<reference evidence="5 6" key="1">
    <citation type="submission" date="2018-12" db="EMBL/GenBank/DDBJ databases">
        <authorList>
            <person name="Tiukova I."/>
            <person name="Dainat J."/>
        </authorList>
    </citation>
    <scope>NUCLEOTIDE SEQUENCE [LARGE SCALE GENOMIC DNA]</scope>
</reference>
<dbReference type="PANTHER" id="PTHR15653:SF0">
    <property type="entry name" value="CONNECTOR OF KINASE TO AP-1, ISOFORM E"/>
    <property type="match status" value="1"/>
</dbReference>
<evidence type="ECO:0000256" key="2">
    <source>
        <dbReference type="SAM" id="Coils"/>
    </source>
</evidence>
<dbReference type="InterPro" id="IPR013258">
    <property type="entry name" value="Striatin_N"/>
</dbReference>
<dbReference type="Pfam" id="PF08232">
    <property type="entry name" value="Striatin"/>
    <property type="match status" value="1"/>
</dbReference>
<evidence type="ECO:0000259" key="4">
    <source>
        <dbReference type="Pfam" id="PF08232"/>
    </source>
</evidence>
<evidence type="ECO:0000313" key="5">
    <source>
        <dbReference type="EMBL" id="VEU21850.1"/>
    </source>
</evidence>
<dbReference type="PANTHER" id="PTHR15653">
    <property type="entry name" value="STRIATIN"/>
    <property type="match status" value="1"/>
</dbReference>
<feature type="region of interest" description="Disordered" evidence="3">
    <location>
        <begin position="1"/>
        <end position="40"/>
    </location>
</feature>
<dbReference type="EMBL" id="CAACVR010000013">
    <property type="protein sequence ID" value="VEU21850.1"/>
    <property type="molecule type" value="Genomic_DNA"/>
</dbReference>
<gene>
    <name evidence="5" type="ORF">BRENAR_LOCUS2582</name>
</gene>
<evidence type="ECO:0000256" key="1">
    <source>
        <dbReference type="ARBA" id="ARBA00023054"/>
    </source>
</evidence>
<sequence length="598" mass="66075">MDQIAGSGRSAQGGGQSNGFFSSNGSNDPPQQQQKDYTLPGIMQYLQSQFTLAEKNRMQNDLEKSSLKLKIVELESERNSLKLQNEKLNLRVQQLEDQIVRNGAGEGSSDDAGNGLFKSIAKGKKHVVGKQHTEEDDFERQVAEINTIDVKKLIKARQFLKSATSEIMYLLKSPSVESEDPLHLGKDSYFMNPERQQRQQQEDSDIVKRVGKANDDFVDMEIPLEDSPMKPKRAVLFQDREPGSDSETSTVIDTAEDLSGDESGGPISPFPKRGLKLLKRSEQSSINYSTVKMKHPPELGKLIGGTLFCYEKETNSLKSYGNIAENNAEVNGVYHCPSGFVDVIDIKCNGRYVVVAGKNEVLIYTIAQSLEGVKPLVVYSEIDSDLKSVDLDRENNNLVLSFGSIVEVLHIEDQTRSLLPVFTTNYHDKGELLGAKFVEFSNSFDIAILTTTSLVLQAIGLHALVRKNQSDGGDSMQVINLSSFDHFLLTSRSLIINLAQGLFLIDYSSLTSFNHVPMKAQLEEDAYLGACEDDSSIFYARVSTDTIDLFKSIETGDIFNIKALTGLSATSLWCCVGTLDNCFAVCLGDTNGVVIHRI</sequence>
<accession>A0A448YLR1</accession>
<feature type="region of interest" description="Disordered" evidence="3">
    <location>
        <begin position="238"/>
        <end position="272"/>
    </location>
</feature>
<dbReference type="OrthoDB" id="727118at2759"/>
<feature type="compositionally biased region" description="Low complexity" evidence="3">
    <location>
        <begin position="1"/>
        <end position="10"/>
    </location>
</feature>
<keyword evidence="1 2" id="KW-0175">Coiled coil</keyword>
<organism evidence="5 6">
    <name type="scientific">Brettanomyces naardenensis</name>
    <name type="common">Yeast</name>
    <dbReference type="NCBI Taxonomy" id="13370"/>
    <lineage>
        <taxon>Eukaryota</taxon>
        <taxon>Fungi</taxon>
        <taxon>Dikarya</taxon>
        <taxon>Ascomycota</taxon>
        <taxon>Saccharomycotina</taxon>
        <taxon>Pichiomycetes</taxon>
        <taxon>Pichiales</taxon>
        <taxon>Pichiaceae</taxon>
        <taxon>Brettanomyces</taxon>
    </lineage>
</organism>
<evidence type="ECO:0000256" key="3">
    <source>
        <dbReference type="SAM" id="MobiDB-lite"/>
    </source>
</evidence>
<evidence type="ECO:0000313" key="6">
    <source>
        <dbReference type="Proteomes" id="UP000290900"/>
    </source>
</evidence>
<feature type="compositionally biased region" description="Low complexity" evidence="3">
    <location>
        <begin position="18"/>
        <end position="27"/>
    </location>
</feature>
<dbReference type="InterPro" id="IPR051488">
    <property type="entry name" value="WD_repeat_striatin"/>
</dbReference>